<comment type="caution">
    <text evidence="1">The sequence shown here is derived from an EMBL/GenBank/DDBJ whole genome shotgun (WGS) entry which is preliminary data.</text>
</comment>
<proteinExistence type="predicted"/>
<accession>A0A4Y2QBC6</accession>
<organism evidence="1 2">
    <name type="scientific">Araneus ventricosus</name>
    <name type="common">Orbweaver spider</name>
    <name type="synonym">Epeira ventricosa</name>
    <dbReference type="NCBI Taxonomy" id="182803"/>
    <lineage>
        <taxon>Eukaryota</taxon>
        <taxon>Metazoa</taxon>
        <taxon>Ecdysozoa</taxon>
        <taxon>Arthropoda</taxon>
        <taxon>Chelicerata</taxon>
        <taxon>Arachnida</taxon>
        <taxon>Araneae</taxon>
        <taxon>Araneomorphae</taxon>
        <taxon>Entelegynae</taxon>
        <taxon>Araneoidea</taxon>
        <taxon>Araneidae</taxon>
        <taxon>Araneus</taxon>
    </lineage>
</organism>
<dbReference type="EMBL" id="BGPR01013624">
    <property type="protein sequence ID" value="GBN61458.1"/>
    <property type="molecule type" value="Genomic_DNA"/>
</dbReference>
<dbReference type="Proteomes" id="UP000499080">
    <property type="component" value="Unassembled WGS sequence"/>
</dbReference>
<evidence type="ECO:0000313" key="1">
    <source>
        <dbReference type="EMBL" id="GBN61458.1"/>
    </source>
</evidence>
<gene>
    <name evidence="1" type="ORF">AVEN_244860_1</name>
</gene>
<reference evidence="1 2" key="1">
    <citation type="journal article" date="2019" name="Sci. Rep.">
        <title>Orb-weaving spider Araneus ventricosus genome elucidates the spidroin gene catalogue.</title>
        <authorList>
            <person name="Kono N."/>
            <person name="Nakamura H."/>
            <person name="Ohtoshi R."/>
            <person name="Moran D.A.P."/>
            <person name="Shinohara A."/>
            <person name="Yoshida Y."/>
            <person name="Fujiwara M."/>
            <person name="Mori M."/>
            <person name="Tomita M."/>
            <person name="Arakawa K."/>
        </authorList>
    </citation>
    <scope>NUCLEOTIDE SEQUENCE [LARGE SCALE GENOMIC DNA]</scope>
</reference>
<dbReference type="AlphaFoldDB" id="A0A4Y2QBC6"/>
<protein>
    <submittedName>
        <fullName evidence="1">Uncharacterized protein</fullName>
    </submittedName>
</protein>
<name>A0A4Y2QBC6_ARAVE</name>
<dbReference type="OrthoDB" id="6506394at2759"/>
<keyword evidence="2" id="KW-1185">Reference proteome</keyword>
<evidence type="ECO:0000313" key="2">
    <source>
        <dbReference type="Proteomes" id="UP000499080"/>
    </source>
</evidence>
<sequence>MTFLAKGKKCDLIALVTDMGEEPRLVMNIMGLKALITGFQSYEEEFVKRMLDTIISSRKEEAEKEEKEFQLEKMRIEAGMATPNGNLADERQVHNN</sequence>